<keyword evidence="5" id="KW-1185">Reference proteome</keyword>
<dbReference type="PANTHER" id="PTHR46127">
    <property type="entry name" value="CILIA- AND FLAGELLA-ASSOCIATED PROTEIN 65"/>
    <property type="match status" value="1"/>
</dbReference>
<protein>
    <recommendedName>
        <fullName evidence="6">Coiled-coil domain-containing protein 108</fullName>
    </recommendedName>
</protein>
<evidence type="ECO:0000256" key="1">
    <source>
        <dbReference type="SAM" id="Coils"/>
    </source>
</evidence>
<comment type="caution">
    <text evidence="4">The sequence shown here is derived from an EMBL/GenBank/DDBJ whole genome shotgun (WGS) entry which is preliminary data.</text>
</comment>
<evidence type="ECO:0000259" key="3">
    <source>
        <dbReference type="Pfam" id="PF24816"/>
    </source>
</evidence>
<sequence>MLNVYDSNEIKQKQLRVITMSESVQLSIEPKIINCQPLLVNTSIKYKINIHNLSMVSTHFEIIIKPVINVNNTNLKLNEFITVDSNENMISGYSTQSITIHICPKSKGSFYFHLFYRLYTTEFDISNQNNSNRTNEINIKSDVRRKYLTDELLGVTIFVESVYPTLRITDIHGSGSLNSISPVELWRSLDFDSLNISLEVDPTEYELQDTINSRSLYRDHPKSLDTRGPEFDLLIGTSVLSDDCQMSNSKAILYFLVENSTLVDVDFAFMFPEDLCIELPNWADSGHYKDTELQQLHIRNHALFDIQPRRCLLKPGDYSEITITYNHNLSGCHRLPILWKINGGREIKLNMIGITLPLNQPYLQLFTNCKYVFTPTPIGLGDYRLGYLFQMKLRNPTSRTLHFHISPLHWLVLNEQNDNELKKSITNEKCLQYNLPILYCVQNEGFIKSNSLYALNWRFRPIEAKTYHAYCYLHIMDEEETSIANQPVYSDSILLELIAIGYSLKQLGPKEIIANPQGVRIPSAIENHIIPLDRNRSDDDGNDESDLTLQNFPPLVRRIRIPSDSWVSLSHHLLELHRIALGTRCRRLIHMTNRFNSDFGIDQLPVNNHSVYRYRWITEFPEDMEYVNIKPKMGRIKPGQTIQVLITFTANGLPRFTEINLICELIDEHEENKYFEELKTWQSELDRLKVEFTITENNLATERKQQVNKKKLKQEVVSSESSEVDMDKFCQKWPKPIQSKPVNVYLTINAEIINNEAAKIYSLNCEGRTSFVDFTQFLTSNHSTIKTMNNNIVQDQIMNYYHQLFTDLITSLIADLLFSNEFVQIIQIVSIPSKNIIDTLMNMNQIKNFHDDHVDEDDSIPLWIQIKLDNYTKSNNLITNCIDNIETNYQFNEWLPEILKERMNKQGIKCINQEIVDAECIQNPVIQSLVEDALVGMLYNILDEANEKEFEITTRPRIIALPPKTTTPQ</sequence>
<dbReference type="Proteomes" id="UP001292079">
    <property type="component" value="Unassembled WGS sequence"/>
</dbReference>
<evidence type="ECO:0008006" key="6">
    <source>
        <dbReference type="Google" id="ProtNLM"/>
    </source>
</evidence>
<dbReference type="PANTHER" id="PTHR46127:SF1">
    <property type="entry name" value="CILIA- AND FLAGELLA-ASSOCIATED PROTEIN 65"/>
    <property type="match status" value="1"/>
</dbReference>
<dbReference type="InterPro" id="IPR056344">
    <property type="entry name" value="Ig_CFAP65-like_9th"/>
</dbReference>
<feature type="coiled-coil region" evidence="1">
    <location>
        <begin position="671"/>
        <end position="705"/>
    </location>
</feature>
<name>A0AAE1Z623_SCHME</name>
<accession>A0AAE1Z623</accession>
<dbReference type="EMBL" id="JALJAT010000018">
    <property type="protein sequence ID" value="KAK4467542.1"/>
    <property type="molecule type" value="Genomic_DNA"/>
</dbReference>
<organism evidence="4 5">
    <name type="scientific">Schistosoma mekongi</name>
    <name type="common">Parasitic worm</name>
    <dbReference type="NCBI Taxonomy" id="38744"/>
    <lineage>
        <taxon>Eukaryota</taxon>
        <taxon>Metazoa</taxon>
        <taxon>Spiralia</taxon>
        <taxon>Lophotrochozoa</taxon>
        <taxon>Platyhelminthes</taxon>
        <taxon>Trematoda</taxon>
        <taxon>Digenea</taxon>
        <taxon>Strigeidida</taxon>
        <taxon>Schistosomatoidea</taxon>
        <taxon>Schistosomatidae</taxon>
        <taxon>Schistosoma</taxon>
    </lineage>
</organism>
<feature type="domain" description="CFAP65 tenth Ig-like" evidence="2">
    <location>
        <begin position="430"/>
        <end position="483"/>
    </location>
</feature>
<dbReference type="GO" id="GO:0031514">
    <property type="term" value="C:motile cilium"/>
    <property type="evidence" value="ECO:0007669"/>
    <property type="project" value="UniProtKB-SubCell"/>
</dbReference>
<dbReference type="InterPro" id="IPR052614">
    <property type="entry name" value="CFAP65"/>
</dbReference>
<dbReference type="GO" id="GO:0005737">
    <property type="term" value="C:cytoplasm"/>
    <property type="evidence" value="ECO:0007669"/>
    <property type="project" value="UniProtKB-SubCell"/>
</dbReference>
<reference evidence="4" key="1">
    <citation type="submission" date="2022-04" db="EMBL/GenBank/DDBJ databases">
        <authorList>
            <person name="Xu L."/>
            <person name="Lv Z."/>
        </authorList>
    </citation>
    <scope>NUCLEOTIDE SEQUENCE</scope>
    <source>
        <strain evidence="4">LV_2022a</strain>
    </source>
</reference>
<keyword evidence="1" id="KW-0175">Coiled coil</keyword>
<proteinExistence type="predicted"/>
<reference evidence="4" key="2">
    <citation type="journal article" date="2023" name="Infect Dis Poverty">
        <title>Chromosome-scale genome of the human blood fluke Schistosoma mekongi and its implications for public health.</title>
        <authorList>
            <person name="Zhou M."/>
            <person name="Xu L."/>
            <person name="Xu D."/>
            <person name="Chen W."/>
            <person name="Khan J."/>
            <person name="Hu Y."/>
            <person name="Huang H."/>
            <person name="Wei H."/>
            <person name="Zhang Y."/>
            <person name="Chusongsang P."/>
            <person name="Tanasarnprasert K."/>
            <person name="Hu X."/>
            <person name="Limpanont Y."/>
            <person name="Lv Z."/>
        </authorList>
    </citation>
    <scope>NUCLEOTIDE SEQUENCE</scope>
    <source>
        <strain evidence="4">LV_2022a</strain>
    </source>
</reference>
<dbReference type="InterPro" id="IPR056305">
    <property type="entry name" value="Ig_CFAP65_10th"/>
</dbReference>
<evidence type="ECO:0000313" key="5">
    <source>
        <dbReference type="Proteomes" id="UP001292079"/>
    </source>
</evidence>
<evidence type="ECO:0000259" key="2">
    <source>
        <dbReference type="Pfam" id="PF24291"/>
    </source>
</evidence>
<dbReference type="InterPro" id="IPR013783">
    <property type="entry name" value="Ig-like_fold"/>
</dbReference>
<gene>
    <name evidence="4" type="ORF">MN116_008893</name>
</gene>
<dbReference type="Pfam" id="PF24816">
    <property type="entry name" value="Ig_CFAP65__9th"/>
    <property type="match status" value="1"/>
</dbReference>
<dbReference type="Pfam" id="PF24291">
    <property type="entry name" value="Ig_CFAP65"/>
    <property type="match status" value="1"/>
</dbReference>
<dbReference type="Gene3D" id="2.60.40.10">
    <property type="entry name" value="Immunoglobulins"/>
    <property type="match status" value="1"/>
</dbReference>
<dbReference type="AlphaFoldDB" id="A0AAE1Z623"/>
<evidence type="ECO:0000313" key="4">
    <source>
        <dbReference type="EMBL" id="KAK4467542.1"/>
    </source>
</evidence>
<feature type="domain" description="CFAP65-like ninth Ig-like" evidence="3">
    <location>
        <begin position="164"/>
        <end position="353"/>
    </location>
</feature>